<evidence type="ECO:0000313" key="3">
    <source>
        <dbReference type="EMBL" id="CRZ02427.1"/>
    </source>
</evidence>
<evidence type="ECO:0000256" key="2">
    <source>
        <dbReference type="SAM" id="Phobius"/>
    </source>
</evidence>
<keyword evidence="2" id="KW-0812">Transmembrane</keyword>
<reference evidence="3" key="1">
    <citation type="submission" date="2015-04" db="EMBL/GenBank/DDBJ databases">
        <title>The genome sequence of the plant pathogenic Rhizarian Plasmodiophora brassicae reveals insights in its biotrophic life cycle and the origin of chitin synthesis.</title>
        <authorList>
            <person name="Schwelm A."/>
            <person name="Fogelqvist J."/>
            <person name="Knaust A."/>
            <person name="Julke S."/>
            <person name="Lilja T."/>
            <person name="Dhandapani V."/>
            <person name="Bonilla-Rosso G."/>
            <person name="Karlsson M."/>
            <person name="Shevchenko A."/>
            <person name="Choi S.R."/>
            <person name="Kim H.G."/>
            <person name="Park J.Y."/>
            <person name="Lim Y.P."/>
            <person name="Ludwig-Muller J."/>
            <person name="Dixelius C."/>
        </authorList>
    </citation>
    <scope>NUCLEOTIDE SEQUENCE</scope>
    <source>
        <tissue evidence="3">Potato root galls</tissue>
    </source>
</reference>
<feature type="region of interest" description="Disordered" evidence="1">
    <location>
        <begin position="1"/>
        <end position="22"/>
    </location>
</feature>
<feature type="transmembrane region" description="Helical" evidence="2">
    <location>
        <begin position="82"/>
        <end position="100"/>
    </location>
</feature>
<keyword evidence="2" id="KW-1133">Transmembrane helix</keyword>
<dbReference type="AlphaFoldDB" id="A0A0H5QLE4"/>
<protein>
    <submittedName>
        <fullName evidence="3">Uncharacterized protein</fullName>
    </submittedName>
</protein>
<dbReference type="EMBL" id="HACM01001988">
    <property type="protein sequence ID" value="CRZ02430.1"/>
    <property type="molecule type" value="Transcribed_RNA"/>
</dbReference>
<proteinExistence type="predicted"/>
<keyword evidence="2" id="KW-0472">Membrane</keyword>
<name>A0A0H5QLE4_9EUKA</name>
<dbReference type="EMBL" id="HACM01001985">
    <property type="protein sequence ID" value="CRZ02427.1"/>
    <property type="molecule type" value="Transcribed_RNA"/>
</dbReference>
<accession>A0A0H5QLE4</accession>
<evidence type="ECO:0000256" key="1">
    <source>
        <dbReference type="SAM" id="MobiDB-lite"/>
    </source>
</evidence>
<organism evidence="3">
    <name type="scientific">Spongospora subterranea</name>
    <dbReference type="NCBI Taxonomy" id="70186"/>
    <lineage>
        <taxon>Eukaryota</taxon>
        <taxon>Sar</taxon>
        <taxon>Rhizaria</taxon>
        <taxon>Endomyxa</taxon>
        <taxon>Phytomyxea</taxon>
        <taxon>Plasmodiophorida</taxon>
        <taxon>Plasmodiophoridae</taxon>
        <taxon>Spongospora</taxon>
    </lineage>
</organism>
<sequence length="102" mass="11662">MSHDVNEPDPGDDYTFDIGDSSRTDGRQAIDAMVNRSVSERLDLQFKQRLQEIVFRHENVWRTKDGRRSTGKSHRYELNSNPTALIIVLMLAATLHSIFVSS</sequence>